<evidence type="ECO:0008006" key="3">
    <source>
        <dbReference type="Google" id="ProtNLM"/>
    </source>
</evidence>
<dbReference type="InterPro" id="IPR011004">
    <property type="entry name" value="Trimer_LpxA-like_sf"/>
</dbReference>
<dbReference type="EMBL" id="AP026709">
    <property type="protein sequence ID" value="BDQ38045.1"/>
    <property type="molecule type" value="Genomic_DNA"/>
</dbReference>
<name>A0ABM8B2K2_9BACT</name>
<accession>A0ABM8B2K2</accession>
<dbReference type="Gene3D" id="2.160.10.10">
    <property type="entry name" value="Hexapeptide repeat proteins"/>
    <property type="match status" value="2"/>
</dbReference>
<proteinExistence type="predicted"/>
<protein>
    <recommendedName>
        <fullName evidence="3">Transferase</fullName>
    </recommendedName>
</protein>
<dbReference type="RefSeq" id="WP_281760552.1">
    <property type="nucleotide sequence ID" value="NZ_AP026709.1"/>
</dbReference>
<dbReference type="Proteomes" id="UP001317742">
    <property type="component" value="Chromosome"/>
</dbReference>
<evidence type="ECO:0000313" key="1">
    <source>
        <dbReference type="EMBL" id="BDQ38045.1"/>
    </source>
</evidence>
<dbReference type="SUPFAM" id="SSF51161">
    <property type="entry name" value="Trimeric LpxA-like enzymes"/>
    <property type="match status" value="1"/>
</dbReference>
<sequence>MKSISRLIDHIISRVNVNLKPIGRDVENAVRQSIRTDKLTKYYAYYALSIDHPWYFRFQESNLGGTYFLGKCEVDRSVVLMSDIRGDELKPKGAVAYFNGMETELYQDEIIQVVNSFLIKTLVHNHSRNSEIPEYFRILNTVAMHYSNIHGTTTEGAYLGAFSTADLSVLHNCVLGDFAYVQAGDLSRKTIRSGRVWIRKQGEFEFDYAHDPSIIDRFVTYDDEGQLTGLFSDFLKGRRSDFLPMYDSLAFESPVPVPDNAFLSRYAVVKDASSLGDNSLVAQRAYLENAKLGHGSNAQENCFIIDSQLEGLDIIAHGGKLTYTKLGNKVFVGFNSFLHGEKWSGITVGAGTIVMPHTIIDAKEPITIPENFIVWGYVRTQEDLEVHSMSLEDFSQRRVIRLGNLSFKGDGGAFIEGFRDRIEHILLENGAYYDGERSTRGHAQRTQSVSYNLFQPYLAGEEEAMFPAIVVGSR</sequence>
<dbReference type="Pfam" id="PF18776">
    <property type="entry name" value="Hexapep_loop"/>
    <property type="match status" value="1"/>
</dbReference>
<organism evidence="1 2">
    <name type="scientific">Pseudodesulfovibrio nedwellii</name>
    <dbReference type="NCBI Taxonomy" id="2973072"/>
    <lineage>
        <taxon>Bacteria</taxon>
        <taxon>Pseudomonadati</taxon>
        <taxon>Thermodesulfobacteriota</taxon>
        <taxon>Desulfovibrionia</taxon>
        <taxon>Desulfovibrionales</taxon>
        <taxon>Desulfovibrionaceae</taxon>
    </lineage>
</organism>
<evidence type="ECO:0000313" key="2">
    <source>
        <dbReference type="Proteomes" id="UP001317742"/>
    </source>
</evidence>
<dbReference type="InterPro" id="IPR040730">
    <property type="entry name" value="Hexapep_loop"/>
</dbReference>
<reference evidence="1 2" key="1">
    <citation type="submission" date="2022-08" db="EMBL/GenBank/DDBJ databases">
        <title>Genome Sequence of the sulphate-reducing bacterium, Pseudodesulfovibrio sp. SYK.</title>
        <authorList>
            <person name="Kondo R."/>
            <person name="Kataoka T."/>
        </authorList>
    </citation>
    <scope>NUCLEOTIDE SEQUENCE [LARGE SCALE GENOMIC DNA]</scope>
    <source>
        <strain evidence="1 2">SYK</strain>
    </source>
</reference>
<gene>
    <name evidence="1" type="ORF">SYK_24050</name>
</gene>
<keyword evidence="2" id="KW-1185">Reference proteome</keyword>